<evidence type="ECO:0000256" key="3">
    <source>
        <dbReference type="ARBA" id="ARBA00038458"/>
    </source>
</evidence>
<evidence type="ECO:0000313" key="5">
    <source>
        <dbReference type="EMBL" id="ODV79753.1"/>
    </source>
</evidence>
<reference evidence="6" key="1">
    <citation type="submission" date="2016-05" db="EMBL/GenBank/DDBJ databases">
        <title>Comparative genomics of biotechnologically important yeasts.</title>
        <authorList>
            <consortium name="DOE Joint Genome Institute"/>
            <person name="Riley R."/>
            <person name="Haridas S."/>
            <person name="Wolfe K.H."/>
            <person name="Lopes M.R."/>
            <person name="Hittinger C.T."/>
            <person name="Goker M."/>
            <person name="Salamov A."/>
            <person name="Wisecaver J."/>
            <person name="Long T.M."/>
            <person name="Aerts A.L."/>
            <person name="Barry K."/>
            <person name="Choi C."/>
            <person name="Clum A."/>
            <person name="Coughlan A.Y."/>
            <person name="Deshpande S."/>
            <person name="Douglass A.P."/>
            <person name="Hanson S.J."/>
            <person name="Klenk H.-P."/>
            <person name="Labutti K."/>
            <person name="Lapidus A."/>
            <person name="Lindquist E."/>
            <person name="Lipzen A."/>
            <person name="Meier-Kolthoff J.P."/>
            <person name="Ohm R.A."/>
            <person name="Otillar R.P."/>
            <person name="Pangilinan J."/>
            <person name="Peng Y."/>
            <person name="Rokas A."/>
            <person name="Rosa C.A."/>
            <person name="Scheuner C."/>
            <person name="Sibirny A.A."/>
            <person name="Slot J.C."/>
            <person name="Stielow J.B."/>
            <person name="Sun H."/>
            <person name="Kurtzman C.P."/>
            <person name="Blackwell M."/>
            <person name="Grigoriev I.V."/>
            <person name="Jeffries T.W."/>
        </authorList>
    </citation>
    <scope>NUCLEOTIDE SEQUENCE [LARGE SCALE GENOMIC DNA]</scope>
    <source>
        <strain evidence="6">NRRL Y-17324</strain>
    </source>
</reference>
<dbReference type="STRING" id="984487.A0A1E4SJR9"/>
<dbReference type="OrthoDB" id="2529286at2759"/>
<dbReference type="GO" id="GO:0008757">
    <property type="term" value="F:S-adenosylmethionine-dependent methyltransferase activity"/>
    <property type="evidence" value="ECO:0007669"/>
    <property type="project" value="UniProtKB-ARBA"/>
</dbReference>
<dbReference type="Pfam" id="PF10294">
    <property type="entry name" value="Methyltransf_16"/>
    <property type="match status" value="1"/>
</dbReference>
<dbReference type="RefSeq" id="XP_020064875.1">
    <property type="nucleotide sequence ID" value="XM_020206649.1"/>
</dbReference>
<gene>
    <name evidence="5" type="ORF">CANTADRAFT_210513</name>
</gene>
<dbReference type="GO" id="GO:0032259">
    <property type="term" value="P:methylation"/>
    <property type="evidence" value="ECO:0007669"/>
    <property type="project" value="UniProtKB-KW"/>
</dbReference>
<name>A0A1E4SJR9_9ASCO</name>
<keyword evidence="1" id="KW-0808">Transferase</keyword>
<dbReference type="InterPro" id="IPR029063">
    <property type="entry name" value="SAM-dependent_MTases_sf"/>
</dbReference>
<keyword evidence="2" id="KW-0949">S-adenosyl-L-methionine</keyword>
<organism evidence="5 6">
    <name type="scientific">Suhomyces tanzawaensis NRRL Y-17324</name>
    <dbReference type="NCBI Taxonomy" id="984487"/>
    <lineage>
        <taxon>Eukaryota</taxon>
        <taxon>Fungi</taxon>
        <taxon>Dikarya</taxon>
        <taxon>Ascomycota</taxon>
        <taxon>Saccharomycotina</taxon>
        <taxon>Pichiomycetes</taxon>
        <taxon>Debaryomycetaceae</taxon>
        <taxon>Suhomyces</taxon>
    </lineage>
</organism>
<dbReference type="PANTHER" id="PTHR14614">
    <property type="entry name" value="HEPATOCELLULAR CARCINOMA-ASSOCIATED ANTIGEN"/>
    <property type="match status" value="1"/>
</dbReference>
<accession>A0A1E4SJR9</accession>
<dbReference type="Proteomes" id="UP000094285">
    <property type="component" value="Unassembled WGS sequence"/>
</dbReference>
<proteinExistence type="inferred from homology"/>
<dbReference type="GeneID" id="30980786"/>
<evidence type="ECO:0000256" key="2">
    <source>
        <dbReference type="ARBA" id="ARBA00022691"/>
    </source>
</evidence>
<dbReference type="GO" id="GO:0032991">
    <property type="term" value="C:protein-containing complex"/>
    <property type="evidence" value="ECO:0007669"/>
    <property type="project" value="TreeGrafter"/>
</dbReference>
<dbReference type="EMBL" id="KV453911">
    <property type="protein sequence ID" value="ODV79753.1"/>
    <property type="molecule type" value="Genomic_DNA"/>
</dbReference>
<evidence type="ECO:0000256" key="4">
    <source>
        <dbReference type="ARBA" id="ARBA00039932"/>
    </source>
</evidence>
<sequence>MDVVDVTQLEQILDVEDHIYDLYTLRAPPEHQHLGYINRTHETLEISLKNGHDLTIKQSLTSLSSGKETSSTGFICWQASVHFVDWVLSHDRCPVHELFSQKPSLRVLELGSGIGAICASALAPLCKHYVATDQKHILKLLKHNFVENVASTCLASSTVELPEGPKKKQTGRVDVIEYDWEYPENGDFNLSAVGASAPDLIIACDTVYNEYLIPFFVGTVRRLLTEGAGAFIALQLRESDIMEAFVNEVLDQGLRLYCVPEALLSPELVLGFVVYYIAV</sequence>
<dbReference type="PANTHER" id="PTHR14614:SF109">
    <property type="entry name" value="RIBOSOMAL LYSINE N-METHYLTRANSFERASE 5"/>
    <property type="match status" value="1"/>
</dbReference>
<keyword evidence="1" id="KW-0489">Methyltransferase</keyword>
<keyword evidence="6" id="KW-1185">Reference proteome</keyword>
<dbReference type="SUPFAM" id="SSF53335">
    <property type="entry name" value="S-adenosyl-L-methionine-dependent methyltransferases"/>
    <property type="match status" value="1"/>
</dbReference>
<comment type="similarity">
    <text evidence="3">Belongs to the class I-like SAM-binding methyltransferase superfamily. RKM5 family.</text>
</comment>
<evidence type="ECO:0000256" key="1">
    <source>
        <dbReference type="ARBA" id="ARBA00022603"/>
    </source>
</evidence>
<evidence type="ECO:0000313" key="6">
    <source>
        <dbReference type="Proteomes" id="UP000094285"/>
    </source>
</evidence>
<dbReference type="GO" id="GO:0005829">
    <property type="term" value="C:cytosol"/>
    <property type="evidence" value="ECO:0007669"/>
    <property type="project" value="TreeGrafter"/>
</dbReference>
<protein>
    <recommendedName>
        <fullName evidence="4">Ribosomal lysine N-methyltransferase 5</fullName>
    </recommendedName>
</protein>
<dbReference type="Gene3D" id="3.40.50.150">
    <property type="entry name" value="Vaccinia Virus protein VP39"/>
    <property type="match status" value="1"/>
</dbReference>
<dbReference type="AlphaFoldDB" id="A0A1E4SJR9"/>
<dbReference type="InterPro" id="IPR019410">
    <property type="entry name" value="Methyltransf_16"/>
</dbReference>